<comment type="caution">
    <text evidence="1">The sequence shown here is derived from an EMBL/GenBank/DDBJ whole genome shotgun (WGS) entry which is preliminary data.</text>
</comment>
<dbReference type="EMBL" id="AOHD02000064">
    <property type="protein sequence ID" value="EQA78558.1"/>
    <property type="molecule type" value="Genomic_DNA"/>
</dbReference>
<evidence type="ECO:0000313" key="2">
    <source>
        <dbReference type="Proteomes" id="UP000015445"/>
    </source>
</evidence>
<keyword evidence="2" id="KW-1185">Reference proteome</keyword>
<gene>
    <name evidence="1" type="ORF">LEP1GSC193_1265</name>
</gene>
<reference evidence="1" key="1">
    <citation type="submission" date="2013-05" db="EMBL/GenBank/DDBJ databases">
        <authorList>
            <person name="Harkins D.M."/>
            <person name="Durkin A.S."/>
            <person name="Brinkac L.M."/>
            <person name="Haft D.H."/>
            <person name="Selengut J.D."/>
            <person name="Sanka R."/>
            <person name="DePew J."/>
            <person name="Purushe J."/>
            <person name="Galloway R.L."/>
            <person name="Vinetz J.M."/>
            <person name="Sutton G.G."/>
            <person name="Nierman W.C."/>
            <person name="Fouts D.E."/>
        </authorList>
    </citation>
    <scope>NUCLEOTIDE SEQUENCE [LARGE SCALE GENOMIC DNA]</scope>
    <source>
        <strain evidence="1">80-412</strain>
    </source>
</reference>
<dbReference type="Proteomes" id="UP000015445">
    <property type="component" value="Unassembled WGS sequence"/>
</dbReference>
<proteinExistence type="predicted"/>
<dbReference type="AlphaFoldDB" id="T0H487"/>
<accession>T0H487</accession>
<evidence type="ECO:0000313" key="1">
    <source>
        <dbReference type="EMBL" id="EQA78558.1"/>
    </source>
</evidence>
<name>T0H487_9LEPT</name>
<sequence>MKSFLKFKLCNIFTKSNIKTVFYLQRVPKPNFLSKNLSCKNLSRFS</sequence>
<protein>
    <submittedName>
        <fullName evidence="1">Uncharacterized protein</fullName>
    </submittedName>
</protein>
<organism evidence="1 2">
    <name type="scientific">Leptospira alstonii serovar Pingchang str. 80-412</name>
    <dbReference type="NCBI Taxonomy" id="1218564"/>
    <lineage>
        <taxon>Bacteria</taxon>
        <taxon>Pseudomonadati</taxon>
        <taxon>Spirochaetota</taxon>
        <taxon>Spirochaetia</taxon>
        <taxon>Leptospirales</taxon>
        <taxon>Leptospiraceae</taxon>
        <taxon>Leptospira</taxon>
    </lineage>
</organism>